<dbReference type="Proteomes" id="UP001278766">
    <property type="component" value="Unassembled WGS sequence"/>
</dbReference>
<gene>
    <name evidence="1" type="ORF">B0H64DRAFT_240817</name>
</gene>
<dbReference type="SUPFAM" id="SSF53474">
    <property type="entry name" value="alpha/beta-Hydrolases"/>
    <property type="match status" value="1"/>
</dbReference>
<evidence type="ECO:0008006" key="3">
    <source>
        <dbReference type="Google" id="ProtNLM"/>
    </source>
</evidence>
<dbReference type="RefSeq" id="XP_062655317.1">
    <property type="nucleotide sequence ID" value="XM_062799836.1"/>
</dbReference>
<dbReference type="GeneID" id="87836784"/>
<protein>
    <recommendedName>
        <fullName evidence="3">DUF829-domain-containing protein</fullName>
    </recommendedName>
</protein>
<reference evidence="1" key="1">
    <citation type="journal article" date="2023" name="Mol. Phylogenet. Evol.">
        <title>Genome-scale phylogeny and comparative genomics of the fungal order Sordariales.</title>
        <authorList>
            <person name="Hensen N."/>
            <person name="Bonometti L."/>
            <person name="Westerberg I."/>
            <person name="Brannstrom I.O."/>
            <person name="Guillou S."/>
            <person name="Cros-Aarteil S."/>
            <person name="Calhoun S."/>
            <person name="Haridas S."/>
            <person name="Kuo A."/>
            <person name="Mondo S."/>
            <person name="Pangilinan J."/>
            <person name="Riley R."/>
            <person name="LaButti K."/>
            <person name="Andreopoulos B."/>
            <person name="Lipzen A."/>
            <person name="Chen C."/>
            <person name="Yan M."/>
            <person name="Daum C."/>
            <person name="Ng V."/>
            <person name="Clum A."/>
            <person name="Steindorff A."/>
            <person name="Ohm R.A."/>
            <person name="Martin F."/>
            <person name="Silar P."/>
            <person name="Natvig D.O."/>
            <person name="Lalanne C."/>
            <person name="Gautier V."/>
            <person name="Ament-Velasquez S.L."/>
            <person name="Kruys A."/>
            <person name="Hutchinson M.I."/>
            <person name="Powell A.J."/>
            <person name="Barry K."/>
            <person name="Miller A.N."/>
            <person name="Grigoriev I.V."/>
            <person name="Debuchy R."/>
            <person name="Gladieux P."/>
            <person name="Hiltunen Thoren M."/>
            <person name="Johannesson H."/>
        </authorList>
    </citation>
    <scope>NUCLEOTIDE SEQUENCE</scope>
    <source>
        <strain evidence="1">CBS 168.71</strain>
    </source>
</reference>
<evidence type="ECO:0000313" key="1">
    <source>
        <dbReference type="EMBL" id="KAK3291803.1"/>
    </source>
</evidence>
<dbReference type="PANTHER" id="PTHR12265:SF14">
    <property type="entry name" value="INDOLE-DITERPENE BIOSYNTHESIS PROTEIN PAXU"/>
    <property type="match status" value="1"/>
</dbReference>
<dbReference type="EMBL" id="JAUEPN010000008">
    <property type="protein sequence ID" value="KAK3291803.1"/>
    <property type="molecule type" value="Genomic_DNA"/>
</dbReference>
<evidence type="ECO:0000313" key="2">
    <source>
        <dbReference type="Proteomes" id="UP001278766"/>
    </source>
</evidence>
<dbReference type="PANTHER" id="PTHR12265">
    <property type="entry name" value="TRANSMEMBRANE PROTEIN 53"/>
    <property type="match status" value="1"/>
</dbReference>
<proteinExistence type="predicted"/>
<dbReference type="InterPro" id="IPR029058">
    <property type="entry name" value="AB_hydrolase_fold"/>
</dbReference>
<reference evidence="1" key="2">
    <citation type="submission" date="2023-06" db="EMBL/GenBank/DDBJ databases">
        <authorList>
            <consortium name="Lawrence Berkeley National Laboratory"/>
            <person name="Haridas S."/>
            <person name="Hensen N."/>
            <person name="Bonometti L."/>
            <person name="Westerberg I."/>
            <person name="Brannstrom I.O."/>
            <person name="Guillou S."/>
            <person name="Cros-Aarteil S."/>
            <person name="Calhoun S."/>
            <person name="Kuo A."/>
            <person name="Mondo S."/>
            <person name="Pangilinan J."/>
            <person name="Riley R."/>
            <person name="Labutti K."/>
            <person name="Andreopoulos B."/>
            <person name="Lipzen A."/>
            <person name="Chen C."/>
            <person name="Yanf M."/>
            <person name="Daum C."/>
            <person name="Ng V."/>
            <person name="Clum A."/>
            <person name="Steindorff A."/>
            <person name="Ohm R."/>
            <person name="Martin F."/>
            <person name="Silar P."/>
            <person name="Natvig D."/>
            <person name="Lalanne C."/>
            <person name="Gautier V."/>
            <person name="Ament-Velasquez S.L."/>
            <person name="Kruys A."/>
            <person name="Hutchinson M.I."/>
            <person name="Powell A.J."/>
            <person name="Barry K."/>
            <person name="Miller A.N."/>
            <person name="Grigoriev I.V."/>
            <person name="Debuchy R."/>
            <person name="Gladieux P."/>
            <person name="Thoren M.H."/>
            <person name="Johannesson H."/>
        </authorList>
    </citation>
    <scope>NUCLEOTIDE SEQUENCE</scope>
    <source>
        <strain evidence="1">CBS 168.71</strain>
    </source>
</reference>
<dbReference type="Pfam" id="PF05705">
    <property type="entry name" value="DUF829"/>
    <property type="match status" value="1"/>
</dbReference>
<comment type="caution">
    <text evidence="1">The sequence shown here is derived from an EMBL/GenBank/DDBJ whole genome shotgun (WGS) entry which is preliminary data.</text>
</comment>
<keyword evidence="2" id="KW-1185">Reference proteome</keyword>
<name>A0AAE0H898_9PEZI</name>
<organism evidence="1 2">
    <name type="scientific">Chaetomium fimeti</name>
    <dbReference type="NCBI Taxonomy" id="1854472"/>
    <lineage>
        <taxon>Eukaryota</taxon>
        <taxon>Fungi</taxon>
        <taxon>Dikarya</taxon>
        <taxon>Ascomycota</taxon>
        <taxon>Pezizomycotina</taxon>
        <taxon>Sordariomycetes</taxon>
        <taxon>Sordariomycetidae</taxon>
        <taxon>Sordariales</taxon>
        <taxon>Chaetomiaceae</taxon>
        <taxon>Chaetomium</taxon>
    </lineage>
</organism>
<dbReference type="InterPro" id="IPR008547">
    <property type="entry name" value="DUF829_TMEM53"/>
</dbReference>
<dbReference type="AlphaFoldDB" id="A0AAE0H898"/>
<sequence length="317" mass="33830">MSKAVTESDSSAMLGFKKLSNQVYVQDGPQPSPTNPTNPSDPSTVIIYGWGDARPRHVSKYIAGYRALFPHAQIVLIFSPILKALSQSLEARTQNMVPVLEAVYPSVLAPHASDASKADGRVLLHVMSNAGGINCAATMNAFSERTGGAAVMPHGLMVCDSTPGSTDFGRNVGPWSRALTVGMARWFPWPARVTQGLAAVLLAFLYGAGWVLGATSAGEYSKLAVNDARLSDTSAKRLYLYSKEDEIIRWDDIELHAADARQKGWSVTAEMFEGTSHVGHMRAHAEQYWAAIAAAWKEAVAGADGRNGGPGNGGSKL</sequence>
<accession>A0AAE0H898</accession>